<gene>
    <name evidence="9" type="ORF">EBN88_28480</name>
</gene>
<evidence type="ECO:0000256" key="4">
    <source>
        <dbReference type="ARBA" id="ARBA00023136"/>
    </source>
</evidence>
<keyword evidence="2 6" id="KW-0812">Transmembrane</keyword>
<protein>
    <submittedName>
        <fullName evidence="9">ABC transporter ATP-binding protein</fullName>
    </submittedName>
</protein>
<dbReference type="InterPro" id="IPR011527">
    <property type="entry name" value="ABC1_TM_dom"/>
</dbReference>
<feature type="transmembrane region" description="Helical" evidence="6">
    <location>
        <begin position="77"/>
        <end position="95"/>
    </location>
</feature>
<evidence type="ECO:0000256" key="1">
    <source>
        <dbReference type="ARBA" id="ARBA00004651"/>
    </source>
</evidence>
<feature type="transmembrane region" description="Helical" evidence="6">
    <location>
        <begin position="260"/>
        <end position="280"/>
    </location>
</feature>
<evidence type="ECO:0000256" key="5">
    <source>
        <dbReference type="SAM" id="MobiDB-lite"/>
    </source>
</evidence>
<dbReference type="SUPFAM" id="SSF90123">
    <property type="entry name" value="ABC transporter transmembrane region"/>
    <property type="match status" value="1"/>
</dbReference>
<dbReference type="Proteomes" id="UP000278673">
    <property type="component" value="Unassembled WGS sequence"/>
</dbReference>
<sequence length="593" mass="60885">MSEVLSPSPASAPPPPAPAAATPGGVIRLALLRDRRGLLLLGGAAGLSGHQIGEALVPVAIGWAIESGIVTGDTGGFLRQLALLALLFAGLTFSWRFGYACLTRATLHGAHALRQRVVGRALHPGGAAERRAPGVTTAIATSDTGRVGGFCWTVSELVSVLAAIVTSAVALLAISPALGLIVLLATPLSLLLMQLVSRPLERRSGAEQAAAATAEGLATEFVSGVRVLKGVGAEDEAARRYAAASRRSLEAAVRAISAKAGYYGVSVVFSALLTSVIALVSGLRALDGEIGVGQLVAVVGLAQFIQQPMARLGVFGIELAQKRASARRIADHLTTPPAVPVHHQSADARPSSGEERPPTGQRPPAEGASGPALLITPGPDARWPALTVAVGQRVGVVHDSPDEAAALVAILARRAPVEPGRFTVGGTELATLDPETARARHVHAQGGWARVLPDTLHDNVVLDAPLDEDVLRATAADEVAGLLPDGRAERLTSGGATLSGGQRQRILLARALHTTQPLLVLHDPTTALDAVTESEVARGLAGVTGRALLLVTTSPALLAVCDTVAARLDGAWTVAPHPRLLTESAAYRELIGA</sequence>
<evidence type="ECO:0000259" key="7">
    <source>
        <dbReference type="PROSITE" id="PS50893"/>
    </source>
</evidence>
<feature type="region of interest" description="Disordered" evidence="5">
    <location>
        <begin position="1"/>
        <end position="20"/>
    </location>
</feature>
<feature type="transmembrane region" description="Helical" evidence="6">
    <location>
        <begin position="177"/>
        <end position="196"/>
    </location>
</feature>
<name>A0A3M2L101_9ACTN</name>
<evidence type="ECO:0000313" key="9">
    <source>
        <dbReference type="EMBL" id="RMI28218.1"/>
    </source>
</evidence>
<accession>A0A3M2L101</accession>
<dbReference type="InterPro" id="IPR003439">
    <property type="entry name" value="ABC_transporter-like_ATP-bd"/>
</dbReference>
<keyword evidence="4 6" id="KW-0472">Membrane</keyword>
<comment type="subcellular location">
    <subcellularLocation>
        <location evidence="1">Cell membrane</location>
        <topology evidence="1">Multi-pass membrane protein</topology>
    </subcellularLocation>
</comment>
<dbReference type="GO" id="GO:0016887">
    <property type="term" value="F:ATP hydrolysis activity"/>
    <property type="evidence" value="ECO:0007669"/>
    <property type="project" value="InterPro"/>
</dbReference>
<dbReference type="SUPFAM" id="SSF52540">
    <property type="entry name" value="P-loop containing nucleoside triphosphate hydrolases"/>
    <property type="match status" value="1"/>
</dbReference>
<dbReference type="PROSITE" id="PS50929">
    <property type="entry name" value="ABC_TM1F"/>
    <property type="match status" value="1"/>
</dbReference>
<dbReference type="AlphaFoldDB" id="A0A3M2L101"/>
<dbReference type="PANTHER" id="PTHR24221">
    <property type="entry name" value="ATP-BINDING CASSETTE SUB-FAMILY B"/>
    <property type="match status" value="1"/>
</dbReference>
<dbReference type="RefSeq" id="WP_122399895.1">
    <property type="nucleotide sequence ID" value="NZ_RFFJ01000297.1"/>
</dbReference>
<dbReference type="EMBL" id="RFFJ01000297">
    <property type="protein sequence ID" value="RMI28218.1"/>
    <property type="molecule type" value="Genomic_DNA"/>
</dbReference>
<dbReference type="GO" id="GO:0005886">
    <property type="term" value="C:plasma membrane"/>
    <property type="evidence" value="ECO:0007669"/>
    <property type="project" value="UniProtKB-SubCell"/>
</dbReference>
<keyword evidence="9" id="KW-0067">ATP-binding</keyword>
<evidence type="ECO:0000313" key="10">
    <source>
        <dbReference type="Proteomes" id="UP000278673"/>
    </source>
</evidence>
<dbReference type="InterPro" id="IPR039421">
    <property type="entry name" value="Type_1_exporter"/>
</dbReference>
<reference evidence="9 10" key="1">
    <citation type="submission" date="2018-10" db="EMBL/GenBank/DDBJ databases">
        <title>Isolation, diversity and antifungal activity of actinobacteria from wheat.</title>
        <authorList>
            <person name="Han C."/>
        </authorList>
    </citation>
    <scope>NUCLEOTIDE SEQUENCE [LARGE SCALE GENOMIC DNA]</scope>
    <source>
        <strain evidence="9 10">NEAU-YY642</strain>
    </source>
</reference>
<dbReference type="GO" id="GO:0034040">
    <property type="term" value="F:ATPase-coupled lipid transmembrane transporter activity"/>
    <property type="evidence" value="ECO:0007669"/>
    <property type="project" value="TreeGrafter"/>
</dbReference>
<dbReference type="PROSITE" id="PS00211">
    <property type="entry name" value="ABC_TRANSPORTER_1"/>
    <property type="match status" value="1"/>
</dbReference>
<feature type="region of interest" description="Disordered" evidence="5">
    <location>
        <begin position="333"/>
        <end position="374"/>
    </location>
</feature>
<organism evidence="9 10">
    <name type="scientific">Streptomyces triticirhizae</name>
    <dbReference type="NCBI Taxonomy" id="2483353"/>
    <lineage>
        <taxon>Bacteria</taxon>
        <taxon>Bacillati</taxon>
        <taxon>Actinomycetota</taxon>
        <taxon>Actinomycetes</taxon>
        <taxon>Kitasatosporales</taxon>
        <taxon>Streptomycetaceae</taxon>
        <taxon>Streptomyces</taxon>
    </lineage>
</organism>
<dbReference type="Gene3D" id="3.40.50.300">
    <property type="entry name" value="P-loop containing nucleotide triphosphate hydrolases"/>
    <property type="match status" value="1"/>
</dbReference>
<dbReference type="PROSITE" id="PS50893">
    <property type="entry name" value="ABC_TRANSPORTER_2"/>
    <property type="match status" value="1"/>
</dbReference>
<dbReference type="PANTHER" id="PTHR24221:SF654">
    <property type="entry name" value="ATP-BINDING CASSETTE SUB-FAMILY B MEMBER 6"/>
    <property type="match status" value="1"/>
</dbReference>
<evidence type="ECO:0000256" key="3">
    <source>
        <dbReference type="ARBA" id="ARBA00022989"/>
    </source>
</evidence>
<dbReference type="InterPro" id="IPR027417">
    <property type="entry name" value="P-loop_NTPase"/>
</dbReference>
<feature type="domain" description="ABC transmembrane type-1" evidence="8">
    <location>
        <begin position="41"/>
        <end position="321"/>
    </location>
</feature>
<keyword evidence="3 6" id="KW-1133">Transmembrane helix</keyword>
<dbReference type="GO" id="GO:0140359">
    <property type="term" value="F:ABC-type transporter activity"/>
    <property type="evidence" value="ECO:0007669"/>
    <property type="project" value="InterPro"/>
</dbReference>
<proteinExistence type="predicted"/>
<evidence type="ECO:0000259" key="8">
    <source>
        <dbReference type="PROSITE" id="PS50929"/>
    </source>
</evidence>
<dbReference type="InterPro" id="IPR017871">
    <property type="entry name" value="ABC_transporter-like_CS"/>
</dbReference>
<feature type="transmembrane region" description="Helical" evidence="6">
    <location>
        <begin position="150"/>
        <end position="171"/>
    </location>
</feature>
<keyword evidence="10" id="KW-1185">Reference proteome</keyword>
<feature type="transmembrane region" description="Helical" evidence="6">
    <location>
        <begin position="38"/>
        <end position="65"/>
    </location>
</feature>
<dbReference type="InterPro" id="IPR036640">
    <property type="entry name" value="ABC1_TM_sf"/>
</dbReference>
<dbReference type="Pfam" id="PF00664">
    <property type="entry name" value="ABC_membrane"/>
    <property type="match status" value="1"/>
</dbReference>
<dbReference type="GO" id="GO:0005524">
    <property type="term" value="F:ATP binding"/>
    <property type="evidence" value="ECO:0007669"/>
    <property type="project" value="UniProtKB-KW"/>
</dbReference>
<keyword evidence="9" id="KW-0547">Nucleotide-binding</keyword>
<evidence type="ECO:0000256" key="6">
    <source>
        <dbReference type="SAM" id="Phobius"/>
    </source>
</evidence>
<dbReference type="Gene3D" id="1.20.1560.10">
    <property type="entry name" value="ABC transporter type 1, transmembrane domain"/>
    <property type="match status" value="1"/>
</dbReference>
<dbReference type="Pfam" id="PF00005">
    <property type="entry name" value="ABC_tran"/>
    <property type="match status" value="1"/>
</dbReference>
<feature type="domain" description="ABC transporter" evidence="7">
    <location>
        <begin position="365"/>
        <end position="593"/>
    </location>
</feature>
<comment type="caution">
    <text evidence="9">The sequence shown here is derived from an EMBL/GenBank/DDBJ whole genome shotgun (WGS) entry which is preliminary data.</text>
</comment>
<evidence type="ECO:0000256" key="2">
    <source>
        <dbReference type="ARBA" id="ARBA00022692"/>
    </source>
</evidence>